<keyword evidence="5 7" id="KW-0482">Metalloprotease</keyword>
<evidence type="ECO:0000256" key="4">
    <source>
        <dbReference type="ARBA" id="ARBA00022833"/>
    </source>
</evidence>
<dbReference type="OrthoDB" id="291007at2759"/>
<dbReference type="PROSITE" id="PS51864">
    <property type="entry name" value="ASTACIN"/>
    <property type="match status" value="1"/>
</dbReference>
<proteinExistence type="predicted"/>
<evidence type="ECO:0000313" key="10">
    <source>
        <dbReference type="EMBL" id="KIH60423.1"/>
    </source>
</evidence>
<evidence type="ECO:0000256" key="5">
    <source>
        <dbReference type="ARBA" id="ARBA00023049"/>
    </source>
</evidence>
<organism evidence="10 11">
    <name type="scientific">Ancylostoma duodenale</name>
    <dbReference type="NCBI Taxonomy" id="51022"/>
    <lineage>
        <taxon>Eukaryota</taxon>
        <taxon>Metazoa</taxon>
        <taxon>Ecdysozoa</taxon>
        <taxon>Nematoda</taxon>
        <taxon>Chromadorea</taxon>
        <taxon>Rhabditida</taxon>
        <taxon>Rhabditina</taxon>
        <taxon>Rhabditomorpha</taxon>
        <taxon>Strongyloidea</taxon>
        <taxon>Ancylostomatidae</taxon>
        <taxon>Ancylostomatinae</taxon>
        <taxon>Ancylostoma</taxon>
    </lineage>
</organism>
<protein>
    <recommendedName>
        <fullName evidence="8">Metalloendopeptidase</fullName>
        <ecNumber evidence="8">3.4.24.-</ecNumber>
    </recommendedName>
</protein>
<evidence type="ECO:0000256" key="1">
    <source>
        <dbReference type="ARBA" id="ARBA00022670"/>
    </source>
</evidence>
<dbReference type="AlphaFoldDB" id="A0A0C2CU56"/>
<feature type="active site" evidence="7">
    <location>
        <position position="140"/>
    </location>
</feature>
<dbReference type="Proteomes" id="UP000054047">
    <property type="component" value="Unassembled WGS sequence"/>
</dbReference>
<dbReference type="EC" id="3.4.24.-" evidence="8"/>
<feature type="binding site" evidence="7">
    <location>
        <position position="143"/>
    </location>
    <ligand>
        <name>Zn(2+)</name>
        <dbReference type="ChEBI" id="CHEBI:29105"/>
        <note>catalytic</note>
    </ligand>
</feature>
<keyword evidence="2 7" id="KW-0479">Metal-binding</keyword>
<dbReference type="PANTHER" id="PTHR10127:SF780">
    <property type="entry name" value="METALLOENDOPEPTIDASE"/>
    <property type="match status" value="1"/>
</dbReference>
<sequence length="218" mass="25603">MRRSTTLLLFIVCIGAATFVGTVANEVKREREYGINRHKRQVFKEYYATVSGTDKVKYIFNTSVDEDWKKLFVEATELWEHGTCLYFEELKEEPEKFSEFEGIFVTMDEDYNYCNTANMGRRHIIFLENSCGYAGGVAHEIGHALGLPHSQNRRDRDNYININETFFNVSFEAMIDPPDFNETMKMKLFDLYKQQYEEMNETEEANYNIPYDLGSLMQ</sequence>
<dbReference type="SUPFAM" id="SSF55486">
    <property type="entry name" value="Metalloproteases ('zincins'), catalytic domain"/>
    <property type="match status" value="1"/>
</dbReference>
<evidence type="ECO:0000256" key="3">
    <source>
        <dbReference type="ARBA" id="ARBA00022801"/>
    </source>
</evidence>
<dbReference type="InterPro" id="IPR024079">
    <property type="entry name" value="MetalloPept_cat_dom_sf"/>
</dbReference>
<evidence type="ECO:0000313" key="11">
    <source>
        <dbReference type="Proteomes" id="UP000054047"/>
    </source>
</evidence>
<dbReference type="GO" id="GO:0006508">
    <property type="term" value="P:proteolysis"/>
    <property type="evidence" value="ECO:0007669"/>
    <property type="project" value="UniProtKB-KW"/>
</dbReference>
<comment type="caution">
    <text evidence="7">Lacks conserved residue(s) required for the propagation of feature annotation.</text>
</comment>
<evidence type="ECO:0000256" key="2">
    <source>
        <dbReference type="ARBA" id="ARBA00022723"/>
    </source>
</evidence>
<evidence type="ECO:0000256" key="7">
    <source>
        <dbReference type="PROSITE-ProRule" id="PRU01211"/>
    </source>
</evidence>
<keyword evidence="6" id="KW-1015">Disulfide bond</keyword>
<keyword evidence="11" id="KW-1185">Reference proteome</keyword>
<dbReference type="InterPro" id="IPR006026">
    <property type="entry name" value="Peptidase_Metallo"/>
</dbReference>
<dbReference type="InterPro" id="IPR001506">
    <property type="entry name" value="Peptidase_M12A"/>
</dbReference>
<dbReference type="PANTHER" id="PTHR10127">
    <property type="entry name" value="DISCOIDIN, CUB, EGF, LAMININ , AND ZINC METALLOPROTEASE DOMAIN CONTAINING"/>
    <property type="match status" value="1"/>
</dbReference>
<accession>A0A0C2CU56</accession>
<evidence type="ECO:0000259" key="9">
    <source>
        <dbReference type="PROSITE" id="PS51864"/>
    </source>
</evidence>
<dbReference type="SMART" id="SM00235">
    <property type="entry name" value="ZnMc"/>
    <property type="match status" value="1"/>
</dbReference>
<feature type="binding site" evidence="7">
    <location>
        <position position="149"/>
    </location>
    <ligand>
        <name>Zn(2+)</name>
        <dbReference type="ChEBI" id="CHEBI:29105"/>
        <note>catalytic</note>
    </ligand>
</feature>
<evidence type="ECO:0000256" key="8">
    <source>
        <dbReference type="RuleBase" id="RU361183"/>
    </source>
</evidence>
<dbReference type="GO" id="GO:0004222">
    <property type="term" value="F:metalloendopeptidase activity"/>
    <property type="evidence" value="ECO:0007669"/>
    <property type="project" value="UniProtKB-UniRule"/>
</dbReference>
<dbReference type="Gene3D" id="3.40.390.10">
    <property type="entry name" value="Collagenase (Catalytic Domain)"/>
    <property type="match status" value="1"/>
</dbReference>
<gene>
    <name evidence="10" type="ORF">ANCDUO_09331</name>
</gene>
<evidence type="ECO:0000256" key="6">
    <source>
        <dbReference type="ARBA" id="ARBA00023157"/>
    </source>
</evidence>
<feature type="chain" id="PRO_5005111070" description="Metalloendopeptidase" evidence="8">
    <location>
        <begin position="25"/>
        <end position="218"/>
    </location>
</feature>
<keyword evidence="4 7" id="KW-0862">Zinc</keyword>
<feature type="signal peptide" evidence="8">
    <location>
        <begin position="1"/>
        <end position="24"/>
    </location>
</feature>
<feature type="domain" description="Peptidase M12A" evidence="9">
    <location>
        <begin position="36"/>
        <end position="218"/>
    </location>
</feature>
<comment type="cofactor">
    <cofactor evidence="7 8">
        <name>Zn(2+)</name>
        <dbReference type="ChEBI" id="CHEBI:29105"/>
    </cofactor>
    <text evidence="7 8">Binds 1 zinc ion per subunit.</text>
</comment>
<dbReference type="Pfam" id="PF01400">
    <property type="entry name" value="Astacin"/>
    <property type="match status" value="1"/>
</dbReference>
<feature type="binding site" evidence="7">
    <location>
        <position position="139"/>
    </location>
    <ligand>
        <name>Zn(2+)</name>
        <dbReference type="ChEBI" id="CHEBI:29105"/>
        <note>catalytic</note>
    </ligand>
</feature>
<keyword evidence="1 7" id="KW-0645">Protease</keyword>
<keyword evidence="3 7" id="KW-0378">Hydrolase</keyword>
<reference evidence="10 11" key="1">
    <citation type="submission" date="2013-12" db="EMBL/GenBank/DDBJ databases">
        <title>Draft genome of the parsitic nematode Ancylostoma duodenale.</title>
        <authorList>
            <person name="Mitreva M."/>
        </authorList>
    </citation>
    <scope>NUCLEOTIDE SEQUENCE [LARGE SCALE GENOMIC DNA]</scope>
    <source>
        <strain evidence="10 11">Zhejiang</strain>
    </source>
</reference>
<dbReference type="GO" id="GO:0008270">
    <property type="term" value="F:zinc ion binding"/>
    <property type="evidence" value="ECO:0007669"/>
    <property type="project" value="UniProtKB-UniRule"/>
</dbReference>
<dbReference type="EMBL" id="KN730974">
    <property type="protein sequence ID" value="KIH60423.1"/>
    <property type="molecule type" value="Genomic_DNA"/>
</dbReference>
<name>A0A0C2CU56_9BILA</name>
<keyword evidence="8" id="KW-0732">Signal</keyword>
<dbReference type="PRINTS" id="PR00480">
    <property type="entry name" value="ASTACIN"/>
</dbReference>